<evidence type="ECO:0000256" key="2">
    <source>
        <dbReference type="SAM" id="Phobius"/>
    </source>
</evidence>
<keyword evidence="4" id="KW-1185">Reference proteome</keyword>
<feature type="transmembrane region" description="Helical" evidence="2">
    <location>
        <begin position="108"/>
        <end position="134"/>
    </location>
</feature>
<reference evidence="3" key="1">
    <citation type="submission" date="2022-08" db="EMBL/GenBank/DDBJ databases">
        <authorList>
            <person name="Gutierrez-Valencia J."/>
        </authorList>
    </citation>
    <scope>NUCLEOTIDE SEQUENCE</scope>
</reference>
<keyword evidence="2" id="KW-1133">Transmembrane helix</keyword>
<feature type="compositionally biased region" description="Low complexity" evidence="1">
    <location>
        <begin position="238"/>
        <end position="255"/>
    </location>
</feature>
<feature type="region of interest" description="Disordered" evidence="1">
    <location>
        <begin position="236"/>
        <end position="255"/>
    </location>
</feature>
<comment type="caution">
    <text evidence="3">The sequence shown here is derived from an EMBL/GenBank/DDBJ whole genome shotgun (WGS) entry which is preliminary data.</text>
</comment>
<protein>
    <submittedName>
        <fullName evidence="3">Uncharacterized protein</fullName>
    </submittedName>
</protein>
<organism evidence="3 4">
    <name type="scientific">Linum tenue</name>
    <dbReference type="NCBI Taxonomy" id="586396"/>
    <lineage>
        <taxon>Eukaryota</taxon>
        <taxon>Viridiplantae</taxon>
        <taxon>Streptophyta</taxon>
        <taxon>Embryophyta</taxon>
        <taxon>Tracheophyta</taxon>
        <taxon>Spermatophyta</taxon>
        <taxon>Magnoliopsida</taxon>
        <taxon>eudicotyledons</taxon>
        <taxon>Gunneridae</taxon>
        <taxon>Pentapetalae</taxon>
        <taxon>rosids</taxon>
        <taxon>fabids</taxon>
        <taxon>Malpighiales</taxon>
        <taxon>Linaceae</taxon>
        <taxon>Linum</taxon>
    </lineage>
</organism>
<accession>A0AAV0JCB4</accession>
<name>A0AAV0JCB4_9ROSI</name>
<sequence length="255" mass="28920">MGEFENRVACDGGAAEPEGRIEEEEQKLIEDVAMVDFNLLCSTVAMQTQGKWTDKVQADDEEFHDGGASVFRMWEGGVLDLCDDRRIAVESFCCPCYRFGKNMRRAGFGYCFLQATVYLILALFALLNLIAFFVTKRHPFLYLAIGFTVLVGIYLGFFRSQIKQKFNIRFLRYLSVIRFHFETLIWYIFSQEARTLEMNNVQDGTWHGRGDTICVGGYTEGNHAYLQLHPPAIVTTKSSDNSSSSSPRKVSGSEC</sequence>
<gene>
    <name evidence="3" type="ORF">LITE_LOCUS13403</name>
</gene>
<keyword evidence="2" id="KW-0472">Membrane</keyword>
<evidence type="ECO:0000256" key="1">
    <source>
        <dbReference type="SAM" id="MobiDB-lite"/>
    </source>
</evidence>
<dbReference type="AlphaFoldDB" id="A0AAV0JCB4"/>
<keyword evidence="2" id="KW-0812">Transmembrane</keyword>
<evidence type="ECO:0000313" key="3">
    <source>
        <dbReference type="EMBL" id="CAI0406924.1"/>
    </source>
</evidence>
<dbReference type="EMBL" id="CAMGYJ010000004">
    <property type="protein sequence ID" value="CAI0406924.1"/>
    <property type="molecule type" value="Genomic_DNA"/>
</dbReference>
<dbReference type="InterPro" id="IPR006461">
    <property type="entry name" value="PLAC_motif_containing"/>
</dbReference>
<evidence type="ECO:0000313" key="4">
    <source>
        <dbReference type="Proteomes" id="UP001154282"/>
    </source>
</evidence>
<dbReference type="Proteomes" id="UP001154282">
    <property type="component" value="Unassembled WGS sequence"/>
</dbReference>
<dbReference type="Pfam" id="PF04749">
    <property type="entry name" value="PLAC8"/>
    <property type="match status" value="1"/>
</dbReference>
<proteinExistence type="predicted"/>
<dbReference type="NCBIfam" id="TIGR01571">
    <property type="entry name" value="A_thal_Cys_rich"/>
    <property type="match status" value="1"/>
</dbReference>
<feature type="transmembrane region" description="Helical" evidence="2">
    <location>
        <begin position="140"/>
        <end position="158"/>
    </location>
</feature>
<dbReference type="PANTHER" id="PTHR15907">
    <property type="entry name" value="DUF614 FAMILY PROTEIN-RELATED"/>
    <property type="match status" value="1"/>
</dbReference>